<sequence>MKLLVLLGLAGSLWAQHPPSVVVNLNLSPEERWKPLEKAFDMNTLRKIAGKVIESQIPKWMHHAVIPIVASLEKYIPQPYAGEIRGIASMMKTNISDVIILNFAYEFTAYCTSIVAQDKNGNVYHGRNLDYPLPVLRSLTMDVVFLKNGKVAYVGTSFAGYVGLWTGMSPHKFTVSADQRVTKRRGNGWRNIMSAVLFHSSPVSWLLRETLEEAKDFQDAVMRLAKKPLISGVYYIVGGVRAGEGVIITRDRKGPADIWPLEPLHGGWYRVEANFDHWRTPPPSDHRREVAMKAMNAVGRNRINGHKLYQVLSKPPLCHRNTIYTTLMRAANPREYITFVRPEGCPYKIN</sequence>
<comment type="pathway">
    <text evidence="2">Lipid metabolism; fatty acid metabolism.</text>
</comment>
<evidence type="ECO:0000256" key="10">
    <source>
        <dbReference type="ARBA" id="ARBA00047347"/>
    </source>
</evidence>
<comment type="catalytic activity">
    <reaction evidence="11">
        <text>N-dodecanoylethanolamine + H2O = dodecanoate + ethanolamine</text>
        <dbReference type="Rhea" id="RHEA:45456"/>
        <dbReference type="ChEBI" id="CHEBI:15377"/>
        <dbReference type="ChEBI" id="CHEBI:18262"/>
        <dbReference type="ChEBI" id="CHEBI:57603"/>
        <dbReference type="ChEBI" id="CHEBI:85263"/>
    </reaction>
    <physiologicalReaction direction="left-to-right" evidence="11">
        <dbReference type="Rhea" id="RHEA:45457"/>
    </physiologicalReaction>
</comment>
<dbReference type="GO" id="GO:0006631">
    <property type="term" value="P:fatty acid metabolic process"/>
    <property type="evidence" value="ECO:0007669"/>
    <property type="project" value="InterPro"/>
</dbReference>
<evidence type="ECO:0000256" key="5">
    <source>
        <dbReference type="ARBA" id="ARBA00023228"/>
    </source>
</evidence>
<name>A0A3Q2PVB0_FUNHE</name>
<comment type="catalytic activity">
    <reaction evidence="16">
        <text>N-tetradecanoylethanolamine + H2O = tetradecanoate + ethanolamine</text>
        <dbReference type="Rhea" id="RHEA:45452"/>
        <dbReference type="ChEBI" id="CHEBI:15377"/>
        <dbReference type="ChEBI" id="CHEBI:30807"/>
        <dbReference type="ChEBI" id="CHEBI:57603"/>
        <dbReference type="ChEBI" id="CHEBI:85262"/>
    </reaction>
    <physiologicalReaction direction="left-to-right" evidence="16">
        <dbReference type="Rhea" id="RHEA:45453"/>
    </physiologicalReaction>
</comment>
<organism evidence="21 22">
    <name type="scientific">Fundulus heteroclitus</name>
    <name type="common">Killifish</name>
    <name type="synonym">Mummichog</name>
    <dbReference type="NCBI Taxonomy" id="8078"/>
    <lineage>
        <taxon>Eukaryota</taxon>
        <taxon>Metazoa</taxon>
        <taxon>Chordata</taxon>
        <taxon>Craniata</taxon>
        <taxon>Vertebrata</taxon>
        <taxon>Euteleostomi</taxon>
        <taxon>Actinopterygii</taxon>
        <taxon>Neopterygii</taxon>
        <taxon>Teleostei</taxon>
        <taxon>Neoteleostei</taxon>
        <taxon>Acanthomorphata</taxon>
        <taxon>Ovalentaria</taxon>
        <taxon>Atherinomorphae</taxon>
        <taxon>Cyprinodontiformes</taxon>
        <taxon>Fundulidae</taxon>
        <taxon>Fundulus</taxon>
    </lineage>
</organism>
<evidence type="ECO:0000256" key="1">
    <source>
        <dbReference type="ARBA" id="ARBA00004371"/>
    </source>
</evidence>
<dbReference type="InterPro" id="IPR029130">
    <property type="entry name" value="Acid_ceramidase_N"/>
</dbReference>
<evidence type="ECO:0000256" key="18">
    <source>
        <dbReference type="PIRSR" id="PIRSR017632-1"/>
    </source>
</evidence>
<dbReference type="GO" id="GO:0047412">
    <property type="term" value="F:N-(long-chain-acyl)ethanolamine deacylase activity"/>
    <property type="evidence" value="ECO:0007669"/>
    <property type="project" value="UniProtKB-EC"/>
</dbReference>
<dbReference type="Ensembl" id="ENSFHET00000026591.1">
    <property type="protein sequence ID" value="ENSFHEP00000017793.1"/>
    <property type="gene ID" value="ENSFHEG00000019555.1"/>
</dbReference>
<evidence type="ECO:0000256" key="12">
    <source>
        <dbReference type="ARBA" id="ARBA00047993"/>
    </source>
</evidence>
<dbReference type="GeneTree" id="ENSGT00530000063548"/>
<dbReference type="CDD" id="cd01903">
    <property type="entry name" value="Ntn_AC_NAAA"/>
    <property type="match status" value="1"/>
</dbReference>
<feature type="active site" description="Nucleophile" evidence="18">
    <location>
        <position position="111"/>
    </location>
</feature>
<dbReference type="Proteomes" id="UP000265000">
    <property type="component" value="Unplaced"/>
</dbReference>
<dbReference type="Gene3D" id="3.60.60.10">
    <property type="entry name" value="Penicillin V Acylase, Chain A"/>
    <property type="match status" value="1"/>
</dbReference>
<comment type="catalytic activity">
    <reaction evidence="13">
        <text>N-hexadecanoylethanolamine + H2O = ethanolamine + hexadecanoate</text>
        <dbReference type="Rhea" id="RHEA:45064"/>
        <dbReference type="ChEBI" id="CHEBI:7896"/>
        <dbReference type="ChEBI" id="CHEBI:15377"/>
        <dbReference type="ChEBI" id="CHEBI:57603"/>
        <dbReference type="ChEBI" id="CHEBI:71464"/>
    </reaction>
    <physiologicalReaction direction="left-to-right" evidence="13">
        <dbReference type="Rhea" id="RHEA:45065"/>
    </physiologicalReaction>
</comment>
<keyword evidence="17" id="KW-0378">Hydrolase</keyword>
<keyword evidence="5" id="KW-0458">Lysosome</keyword>
<dbReference type="OrthoDB" id="5273684at2759"/>
<accession>A0A3Q2PVB0</accession>
<evidence type="ECO:0000256" key="6">
    <source>
        <dbReference type="ARBA" id="ARBA00038527"/>
    </source>
</evidence>
<evidence type="ECO:0000256" key="19">
    <source>
        <dbReference type="SAM" id="SignalP"/>
    </source>
</evidence>
<evidence type="ECO:0000313" key="22">
    <source>
        <dbReference type="Proteomes" id="UP000265000"/>
    </source>
</evidence>
<dbReference type="GeneID" id="105934206"/>
<evidence type="ECO:0000256" key="16">
    <source>
        <dbReference type="ARBA" id="ARBA00048716"/>
    </source>
</evidence>
<dbReference type="PIRSF" id="PIRSF017632">
    <property type="entry name" value="Acid_ceramidase-like"/>
    <property type="match status" value="1"/>
</dbReference>
<feature type="signal peptide" evidence="19">
    <location>
        <begin position="1"/>
        <end position="15"/>
    </location>
</feature>
<dbReference type="AlphaFoldDB" id="A0A3Q2PVB0"/>
<keyword evidence="22" id="KW-1185">Reference proteome</keyword>
<dbReference type="GO" id="GO:0017040">
    <property type="term" value="F:N-acylsphingosine amidohydrolase activity"/>
    <property type="evidence" value="ECO:0007669"/>
    <property type="project" value="UniProtKB-EC"/>
</dbReference>
<dbReference type="PANTHER" id="PTHR28583:SF4">
    <property type="entry name" value="N-ACYLETHANOLAMINE-HYDROLYZING ACID AMIDASE"/>
    <property type="match status" value="1"/>
</dbReference>
<comment type="catalytic activity">
    <reaction evidence="14">
        <text>N-hexadecanoylsphing-4-enine + H2O = sphing-4-enine + hexadecanoate</text>
        <dbReference type="Rhea" id="RHEA:38891"/>
        <dbReference type="ChEBI" id="CHEBI:7896"/>
        <dbReference type="ChEBI" id="CHEBI:15377"/>
        <dbReference type="ChEBI" id="CHEBI:57756"/>
        <dbReference type="ChEBI" id="CHEBI:72959"/>
    </reaction>
    <physiologicalReaction direction="left-to-right" evidence="14">
        <dbReference type="Rhea" id="RHEA:38892"/>
    </physiologicalReaction>
</comment>
<feature type="chain" id="PRO_5018587872" description="N-acylethanolamine-hydrolyzing acid amidase" evidence="19">
    <location>
        <begin position="16"/>
        <end position="350"/>
    </location>
</feature>
<proteinExistence type="inferred from homology"/>
<reference evidence="21" key="2">
    <citation type="submission" date="2025-09" db="UniProtKB">
        <authorList>
            <consortium name="Ensembl"/>
        </authorList>
    </citation>
    <scope>IDENTIFICATION</scope>
</reference>
<evidence type="ECO:0000256" key="3">
    <source>
        <dbReference type="ARBA" id="ARBA00005730"/>
    </source>
</evidence>
<dbReference type="PANTHER" id="PTHR28583">
    <property type="entry name" value="ACID AMIDASE"/>
    <property type="match status" value="1"/>
</dbReference>
<evidence type="ECO:0000256" key="8">
    <source>
        <dbReference type="ARBA" id="ARBA00040404"/>
    </source>
</evidence>
<reference evidence="21" key="1">
    <citation type="submission" date="2025-08" db="UniProtKB">
        <authorList>
            <consortium name="Ensembl"/>
        </authorList>
    </citation>
    <scope>IDENTIFICATION</scope>
</reference>
<evidence type="ECO:0000313" key="21">
    <source>
        <dbReference type="Ensembl" id="ENSFHEP00000017793.1"/>
    </source>
</evidence>
<comment type="subunit">
    <text evidence="6">Heterodimer of an alpha and a beta subunit, produced by autocatalytic cleavage.</text>
</comment>
<evidence type="ECO:0000256" key="9">
    <source>
        <dbReference type="ARBA" id="ARBA00042519"/>
    </source>
</evidence>
<evidence type="ECO:0000256" key="17">
    <source>
        <dbReference type="PIRNR" id="PIRNR017632"/>
    </source>
</evidence>
<comment type="catalytic activity">
    <reaction evidence="12">
        <text>N-dodecanoylsphing-4-enine + H2O = dodecanoate + sphing-4-enine</text>
        <dbReference type="Rhea" id="RHEA:41291"/>
        <dbReference type="ChEBI" id="CHEBI:15377"/>
        <dbReference type="ChEBI" id="CHEBI:18262"/>
        <dbReference type="ChEBI" id="CHEBI:57756"/>
        <dbReference type="ChEBI" id="CHEBI:72956"/>
    </reaction>
    <physiologicalReaction direction="left-to-right" evidence="12">
        <dbReference type="Rhea" id="RHEA:41292"/>
    </physiologicalReaction>
</comment>
<dbReference type="InterPro" id="IPR016699">
    <property type="entry name" value="Acid_ceramidase-like"/>
</dbReference>
<dbReference type="EC" id="3.5.1.23" evidence="4"/>
<evidence type="ECO:0000259" key="20">
    <source>
        <dbReference type="Pfam" id="PF15508"/>
    </source>
</evidence>
<comment type="catalytic activity">
    <reaction evidence="15">
        <text>an N-acylsphing-4-enine + H2O = sphing-4-enine + a fatty acid</text>
        <dbReference type="Rhea" id="RHEA:20856"/>
        <dbReference type="ChEBI" id="CHEBI:15377"/>
        <dbReference type="ChEBI" id="CHEBI:28868"/>
        <dbReference type="ChEBI" id="CHEBI:52639"/>
        <dbReference type="ChEBI" id="CHEBI:57756"/>
        <dbReference type="EC" id="3.5.1.23"/>
    </reaction>
    <physiologicalReaction direction="left-to-right" evidence="15">
        <dbReference type="Rhea" id="RHEA:20857"/>
    </physiologicalReaction>
</comment>
<evidence type="ECO:0000256" key="7">
    <source>
        <dbReference type="ARBA" id="ARBA00039046"/>
    </source>
</evidence>
<comment type="subcellular location">
    <subcellularLocation>
        <location evidence="1">Lysosome</location>
    </subcellularLocation>
</comment>
<keyword evidence="17" id="KW-0443">Lipid metabolism</keyword>
<dbReference type="EC" id="3.5.1.60" evidence="7"/>
<evidence type="ECO:0000256" key="14">
    <source>
        <dbReference type="ARBA" id="ARBA00048217"/>
    </source>
</evidence>
<evidence type="ECO:0000256" key="2">
    <source>
        <dbReference type="ARBA" id="ARBA00004872"/>
    </source>
</evidence>
<dbReference type="Pfam" id="PF15508">
    <property type="entry name" value="NAAA-beta"/>
    <property type="match status" value="1"/>
</dbReference>
<evidence type="ECO:0000256" key="13">
    <source>
        <dbReference type="ARBA" id="ARBA00048166"/>
    </source>
</evidence>
<comment type="similarity">
    <text evidence="3 17">Belongs to the acid ceramidase family.</text>
</comment>
<dbReference type="STRING" id="8078.ENSFHEP00000017793"/>
<comment type="catalytic activity">
    <reaction evidence="10">
        <text>an N-(long-chain fatty acyl)ethanolamine + H2O = a long-chain fatty acid + ethanolamine</text>
        <dbReference type="Rhea" id="RHEA:17505"/>
        <dbReference type="ChEBI" id="CHEBI:15377"/>
        <dbReference type="ChEBI" id="CHEBI:15897"/>
        <dbReference type="ChEBI" id="CHEBI:57560"/>
        <dbReference type="ChEBI" id="CHEBI:57603"/>
        <dbReference type="EC" id="3.5.1.60"/>
    </reaction>
    <physiologicalReaction direction="left-to-right" evidence="10">
        <dbReference type="Rhea" id="RHEA:17506"/>
    </physiologicalReaction>
</comment>
<dbReference type="GO" id="GO:0005764">
    <property type="term" value="C:lysosome"/>
    <property type="evidence" value="ECO:0007669"/>
    <property type="project" value="UniProtKB-SubCell"/>
</dbReference>
<dbReference type="GO" id="GO:0017064">
    <property type="term" value="F:fatty acid amide hydrolase activity"/>
    <property type="evidence" value="ECO:0007669"/>
    <property type="project" value="InterPro"/>
</dbReference>
<feature type="domain" description="Acid ceramidase N-terminal" evidence="20">
    <location>
        <begin position="17"/>
        <end position="76"/>
    </location>
</feature>
<evidence type="ECO:0000256" key="4">
    <source>
        <dbReference type="ARBA" id="ARBA00011891"/>
    </source>
</evidence>
<keyword evidence="19" id="KW-0732">Signal</keyword>
<evidence type="ECO:0000256" key="11">
    <source>
        <dbReference type="ARBA" id="ARBA00047719"/>
    </source>
</evidence>
<evidence type="ECO:0000256" key="15">
    <source>
        <dbReference type="ARBA" id="ARBA00048323"/>
    </source>
</evidence>
<protein>
    <recommendedName>
        <fullName evidence="8">N-acylethanolamine-hydrolyzing acid amidase</fullName>
        <ecNumber evidence="4">3.5.1.23</ecNumber>
        <ecNumber evidence="7">3.5.1.60</ecNumber>
    </recommendedName>
    <alternativeName>
        <fullName evidence="9">Acylsphingosine deacylase NAAA</fullName>
    </alternativeName>
</protein>